<evidence type="ECO:0000313" key="1">
    <source>
        <dbReference type="EMBL" id="RIH82014.1"/>
    </source>
</evidence>
<accession>A0A399EBI7</accession>
<comment type="caution">
    <text evidence="1">The sequence shown here is derived from an EMBL/GenBank/DDBJ whole genome shotgun (WGS) entry which is preliminary data.</text>
</comment>
<dbReference type="EMBL" id="QWKZ01000126">
    <property type="protein sequence ID" value="RIH82014.1"/>
    <property type="molecule type" value="Genomic_DNA"/>
</dbReference>
<dbReference type="Proteomes" id="UP000265800">
    <property type="component" value="Unassembled WGS sequence"/>
</dbReference>
<protein>
    <submittedName>
        <fullName evidence="1">Uncharacterized protein</fullName>
    </submittedName>
</protein>
<sequence length="383" mass="42672">MVEVPLPGLARALLEGKGEAPPGVQALRFPDVEREVRHVLAQVRALLVQGVPATQIALVVRDDRLYGPLAAAVALEQGIPLRLLYRVPVGETRVGSLLALLSQALPAFPYEATLRLLFHPLFPEKAGLDPRRARALRPHGREAWERLGLPEGLGGLARLTKGQELVQGLRDFLKPLKARLRGWPRERAALEAVLRALPELAEEEGDGFFSGLTELLFHLTVPAQPGYRGLELHTPLARYGGSYRYLFVLGMAEGLTPAPVAEDPSWASPSAIGSGSWAYPWRRRRRRRPGKPWSSLPFWGAWRRGGRWSSPILDLVTLAKRGRFPALPLSFFHGEWGLLIRTPYLIHSYPVSRVMPPTPLPKASSRASRGVRYPSPECNRFWW</sequence>
<evidence type="ECO:0000313" key="2">
    <source>
        <dbReference type="Proteomes" id="UP000265800"/>
    </source>
</evidence>
<name>A0A399EBI7_9DEIN</name>
<dbReference type="InterPro" id="IPR027417">
    <property type="entry name" value="P-loop_NTPase"/>
</dbReference>
<proteinExistence type="predicted"/>
<gene>
    <name evidence="1" type="ORF">Mlute_02623</name>
</gene>
<reference evidence="1 2" key="1">
    <citation type="submission" date="2018-08" db="EMBL/GenBank/DDBJ databases">
        <title>Meiothermus luteus KCTC 52599 genome sequencing project.</title>
        <authorList>
            <person name="Da Costa M.S."/>
            <person name="Albuquerque L."/>
            <person name="Raposo P."/>
            <person name="Froufe H.J.C."/>
            <person name="Barroso C.S."/>
            <person name="Egas C."/>
        </authorList>
    </citation>
    <scope>NUCLEOTIDE SEQUENCE [LARGE SCALE GENOMIC DNA]</scope>
    <source>
        <strain evidence="1 2">KCTC 52599</strain>
    </source>
</reference>
<keyword evidence="2" id="KW-1185">Reference proteome</keyword>
<dbReference type="AlphaFoldDB" id="A0A399EBI7"/>
<organism evidence="1 2">
    <name type="scientific">Meiothermus luteus</name>
    <dbReference type="NCBI Taxonomy" id="2026184"/>
    <lineage>
        <taxon>Bacteria</taxon>
        <taxon>Thermotogati</taxon>
        <taxon>Deinococcota</taxon>
        <taxon>Deinococci</taxon>
        <taxon>Thermales</taxon>
        <taxon>Thermaceae</taxon>
        <taxon>Meiothermus</taxon>
    </lineage>
</organism>
<dbReference type="SUPFAM" id="SSF52540">
    <property type="entry name" value="P-loop containing nucleoside triphosphate hydrolases"/>
    <property type="match status" value="1"/>
</dbReference>